<comment type="caution">
    <text evidence="1">The sequence shown here is derived from an EMBL/GenBank/DDBJ whole genome shotgun (WGS) entry which is preliminary data.</text>
</comment>
<dbReference type="Proteomes" id="UP000005947">
    <property type="component" value="Unassembled WGS sequence"/>
</dbReference>
<dbReference type="EMBL" id="ACGK02000001">
    <property type="protein sequence ID" value="EGF23263.1"/>
    <property type="molecule type" value="Genomic_DNA"/>
</dbReference>
<dbReference type="AlphaFoldDB" id="F1T3G9"/>
<proteinExistence type="predicted"/>
<organism evidence="1 2">
    <name type="scientific">Fannyhessea vaginae DSM 15829</name>
    <dbReference type="NCBI Taxonomy" id="525256"/>
    <lineage>
        <taxon>Bacteria</taxon>
        <taxon>Bacillati</taxon>
        <taxon>Actinomycetota</taxon>
        <taxon>Coriobacteriia</taxon>
        <taxon>Coriobacteriales</taxon>
        <taxon>Atopobiaceae</taxon>
        <taxon>Fannyhessea</taxon>
    </lineage>
</organism>
<sequence>MFNIKRGQLASLVLSDGLIKVQAHKCIVLYLCLTQAQTCVQ</sequence>
<keyword evidence="2" id="KW-1185">Reference proteome</keyword>
<gene>
    <name evidence="1" type="ORF">HMPREF0091_10210</name>
</gene>
<reference evidence="1 2" key="1">
    <citation type="submission" date="2011-02" db="EMBL/GenBank/DDBJ databases">
        <authorList>
            <person name="Muzny D."/>
            <person name="Qin X."/>
            <person name="Buhay C."/>
            <person name="Dugan-Rocha S."/>
            <person name="Ding Y."/>
            <person name="Chen G."/>
            <person name="Hawes A."/>
            <person name="Holder M."/>
            <person name="Jhangiani S."/>
            <person name="Johnson A."/>
            <person name="Khan Z."/>
            <person name="Li Z."/>
            <person name="Liu W."/>
            <person name="Liu X."/>
            <person name="Perez L."/>
            <person name="Shen H."/>
            <person name="Wang Q."/>
            <person name="Watt J."/>
            <person name="Xi L."/>
            <person name="Xin Y."/>
            <person name="Zhou J."/>
            <person name="Deng J."/>
            <person name="Jiang H."/>
            <person name="Liu Y."/>
            <person name="Qu J."/>
            <person name="Song X.-Z."/>
            <person name="Zhang L."/>
            <person name="Villasana D."/>
            <person name="Johnson A."/>
            <person name="Liu J."/>
            <person name="Liyanage D."/>
            <person name="Lorensuhewa L."/>
            <person name="Robinson T."/>
            <person name="Song A."/>
            <person name="Song B.-B."/>
            <person name="Dinh H."/>
            <person name="Thornton R."/>
            <person name="Coyle M."/>
            <person name="Francisco L."/>
            <person name="Jackson L."/>
            <person name="Javaid M."/>
            <person name="Korchina V."/>
            <person name="Kovar C."/>
            <person name="Mata R."/>
            <person name="Mathew T."/>
            <person name="Ngo R."/>
            <person name="Nguyen L."/>
            <person name="Nguyen N."/>
            <person name="Okwuonu G."/>
            <person name="Ongeri F."/>
            <person name="Pham C."/>
            <person name="Simmons D."/>
            <person name="Wilczek-Boney K."/>
            <person name="Hale W."/>
            <person name="Jakkamsetti A."/>
            <person name="Pham P."/>
            <person name="Ruth R."/>
            <person name="San Lucas F."/>
            <person name="Warren J."/>
            <person name="Zhang J."/>
            <person name="Zhao Z."/>
            <person name="Zhou C."/>
            <person name="Zhu D."/>
            <person name="Lee S."/>
            <person name="Bess C."/>
            <person name="Blankenburg K."/>
            <person name="Forbes L."/>
            <person name="Fu Q."/>
            <person name="Gubbala S."/>
            <person name="Hirani K."/>
            <person name="Jayaseelan J.C."/>
            <person name="Lara F."/>
            <person name="Munidasa M."/>
            <person name="Palculict T."/>
            <person name="Patil S."/>
            <person name="Pu L.-L."/>
            <person name="Saada N."/>
            <person name="Tang L."/>
            <person name="Weissenberger G."/>
            <person name="Zhu Y."/>
            <person name="Hemphill L."/>
            <person name="Shang Y."/>
            <person name="Youmans B."/>
            <person name="Ayvaz T."/>
            <person name="Ross M."/>
            <person name="Santibanez J."/>
            <person name="Aqrawi P."/>
            <person name="Gross S."/>
            <person name="Joshi V."/>
            <person name="Fowler G."/>
            <person name="Nazareth L."/>
            <person name="Reid J."/>
            <person name="Worley K."/>
            <person name="Petrosino J."/>
            <person name="Highlander S."/>
            <person name="Gibbs R."/>
        </authorList>
    </citation>
    <scope>NUCLEOTIDE SEQUENCE [LARGE SCALE GENOMIC DNA]</scope>
    <source>
        <strain evidence="1 2">DSM 15829</strain>
    </source>
</reference>
<evidence type="ECO:0000313" key="2">
    <source>
        <dbReference type="Proteomes" id="UP000005947"/>
    </source>
</evidence>
<evidence type="ECO:0000313" key="1">
    <source>
        <dbReference type="EMBL" id="EGF23263.1"/>
    </source>
</evidence>
<name>F1T3G9_9ACTN</name>
<protein>
    <submittedName>
        <fullName evidence="1">Uncharacterized protein</fullName>
    </submittedName>
</protein>
<accession>F1T3G9</accession>